<reference evidence="4 6" key="1">
    <citation type="journal article" date="2020" name="bioRxiv">
        <title>A chromosome-scale genome assembly for the Fusarium oxysporum strain Fo5176 to establish a model Arabidopsis-fungal pathosystem.</title>
        <authorList>
            <person name="Fokkens L."/>
            <person name="Guo L."/>
            <person name="Dora S."/>
            <person name="Wang B."/>
            <person name="Ye K."/>
            <person name="Sanchez-Rodriguez C."/>
            <person name="Croll D."/>
        </authorList>
    </citation>
    <scope>NUCLEOTIDE SEQUENCE [LARGE SCALE GENOMIC DNA]</scope>
    <source>
        <strain evidence="4 6">Fo5176</strain>
    </source>
</reference>
<proteinExistence type="predicted"/>
<feature type="transmembrane region" description="Helical" evidence="1">
    <location>
        <begin position="20"/>
        <end position="42"/>
    </location>
</feature>
<dbReference type="EMBL" id="JACDXP010000004">
    <property type="protein sequence ID" value="KAF6525315.1"/>
    <property type="molecule type" value="Genomic_DNA"/>
</dbReference>
<dbReference type="EMBL" id="JACDXP010000013">
    <property type="protein sequence ID" value="KAF6515553.1"/>
    <property type="molecule type" value="Genomic_DNA"/>
</dbReference>
<evidence type="ECO:0000256" key="1">
    <source>
        <dbReference type="SAM" id="Phobius"/>
    </source>
</evidence>
<accession>A0A8H6LLP8</accession>
<evidence type="ECO:0000313" key="6">
    <source>
        <dbReference type="Proteomes" id="UP000593570"/>
    </source>
</evidence>
<gene>
    <name evidence="3" type="ORF">HZS61_002608</name>
    <name evidence="2" type="ORF">HZS61_004294</name>
    <name evidence="4" type="ORF">HZS61_010544</name>
    <name evidence="5" type="ORF">HZS61_011110</name>
</gene>
<dbReference type="AlphaFoldDB" id="A0A8H6LLP8"/>
<evidence type="ECO:0000313" key="4">
    <source>
        <dbReference type="EMBL" id="KAF6524749.1"/>
    </source>
</evidence>
<protein>
    <submittedName>
        <fullName evidence="4">Uncharacterized protein</fullName>
    </submittedName>
</protein>
<keyword evidence="1" id="KW-0812">Transmembrane</keyword>
<name>A0A8H6LLP8_FUSOX</name>
<evidence type="ECO:0000313" key="3">
    <source>
        <dbReference type="EMBL" id="KAF6518530.1"/>
    </source>
</evidence>
<comment type="caution">
    <text evidence="4">The sequence shown here is derived from an EMBL/GenBank/DDBJ whole genome shotgun (WGS) entry which is preliminary data.</text>
</comment>
<dbReference type="Proteomes" id="UP000593570">
    <property type="component" value="Unassembled WGS sequence"/>
</dbReference>
<evidence type="ECO:0000313" key="5">
    <source>
        <dbReference type="EMBL" id="KAF6525315.1"/>
    </source>
</evidence>
<keyword evidence="1" id="KW-0472">Membrane</keyword>
<keyword evidence="1" id="KW-1133">Transmembrane helix</keyword>
<sequence length="67" mass="7750">MPTIPTTVLNHDDQASRHLLAGAIPTLMLILLALVLYLAIFVHRLFRLVRRHHYTSPRDTENSPFFK</sequence>
<dbReference type="EMBL" id="JACDXP010000010">
    <property type="protein sequence ID" value="KAF6518530.1"/>
    <property type="molecule type" value="Genomic_DNA"/>
</dbReference>
<evidence type="ECO:0000313" key="2">
    <source>
        <dbReference type="EMBL" id="KAF6515553.1"/>
    </source>
</evidence>
<dbReference type="EMBL" id="JACDXP010000004">
    <property type="protein sequence ID" value="KAF6524749.1"/>
    <property type="molecule type" value="Genomic_DNA"/>
</dbReference>
<organism evidence="4 6">
    <name type="scientific">Fusarium oxysporum f. sp. conglutinans</name>
    <dbReference type="NCBI Taxonomy" id="100902"/>
    <lineage>
        <taxon>Eukaryota</taxon>
        <taxon>Fungi</taxon>
        <taxon>Dikarya</taxon>
        <taxon>Ascomycota</taxon>
        <taxon>Pezizomycotina</taxon>
        <taxon>Sordariomycetes</taxon>
        <taxon>Hypocreomycetidae</taxon>
        <taxon>Hypocreales</taxon>
        <taxon>Nectriaceae</taxon>
        <taxon>Fusarium</taxon>
        <taxon>Fusarium oxysporum species complex</taxon>
    </lineage>
</organism>